<keyword evidence="4" id="KW-1185">Reference proteome</keyword>
<feature type="compositionally biased region" description="Polar residues" evidence="2">
    <location>
        <begin position="382"/>
        <end position="391"/>
    </location>
</feature>
<dbReference type="InterPro" id="IPR029343">
    <property type="entry name" value="CCDC14"/>
</dbReference>
<protein>
    <submittedName>
        <fullName evidence="3">Uncharacterized protein</fullName>
    </submittedName>
</protein>
<dbReference type="EMBL" id="JARBDR010000141">
    <property type="protein sequence ID" value="KAJ8320281.1"/>
    <property type="molecule type" value="Genomic_DNA"/>
</dbReference>
<dbReference type="Proteomes" id="UP001217089">
    <property type="component" value="Unassembled WGS sequence"/>
</dbReference>
<feature type="region of interest" description="Disordered" evidence="2">
    <location>
        <begin position="567"/>
        <end position="612"/>
    </location>
</feature>
<feature type="compositionally biased region" description="Polar residues" evidence="2">
    <location>
        <begin position="567"/>
        <end position="588"/>
    </location>
</feature>
<feature type="compositionally biased region" description="Basic and acidic residues" evidence="2">
    <location>
        <begin position="288"/>
        <end position="306"/>
    </location>
</feature>
<feature type="compositionally biased region" description="Polar residues" evidence="2">
    <location>
        <begin position="314"/>
        <end position="327"/>
    </location>
</feature>
<feature type="region of interest" description="Disordered" evidence="2">
    <location>
        <begin position="421"/>
        <end position="467"/>
    </location>
</feature>
<feature type="region of interest" description="Disordered" evidence="2">
    <location>
        <begin position="365"/>
        <end position="392"/>
    </location>
</feature>
<dbReference type="PANTHER" id="PTHR22367:SF2">
    <property type="entry name" value="COILED-COIL DOMAIN-CONTAINING PROTEIN 14"/>
    <property type="match status" value="1"/>
</dbReference>
<accession>A0ABQ9FU46</accession>
<feature type="coiled-coil region" evidence="1">
    <location>
        <begin position="672"/>
        <end position="793"/>
    </location>
</feature>
<feature type="compositionally biased region" description="Polar residues" evidence="2">
    <location>
        <begin position="448"/>
        <end position="467"/>
    </location>
</feature>
<dbReference type="PANTHER" id="PTHR22367">
    <property type="entry name" value="COILED-COIL DOMAIN-CONTAINING PROTEIN 14"/>
    <property type="match status" value="1"/>
</dbReference>
<dbReference type="Pfam" id="PF15254">
    <property type="entry name" value="CCDC14"/>
    <property type="match status" value="1"/>
</dbReference>
<comment type="caution">
    <text evidence="3">The sequence shown here is derived from an EMBL/GenBank/DDBJ whole genome shotgun (WGS) entry which is preliminary data.</text>
</comment>
<evidence type="ECO:0000256" key="2">
    <source>
        <dbReference type="SAM" id="MobiDB-lite"/>
    </source>
</evidence>
<keyword evidence="1" id="KW-0175">Coiled coil</keyword>
<feature type="region of interest" description="Disordered" evidence="2">
    <location>
        <begin position="1133"/>
        <end position="1169"/>
    </location>
</feature>
<name>A0ABQ9FU46_TEGGR</name>
<feature type="compositionally biased region" description="Polar residues" evidence="2">
    <location>
        <begin position="421"/>
        <end position="431"/>
    </location>
</feature>
<reference evidence="3 4" key="1">
    <citation type="submission" date="2022-12" db="EMBL/GenBank/DDBJ databases">
        <title>Chromosome-level genome of Tegillarca granosa.</title>
        <authorList>
            <person name="Kim J."/>
        </authorList>
    </citation>
    <scope>NUCLEOTIDE SEQUENCE [LARGE SCALE GENOMIC DNA]</scope>
    <source>
        <strain evidence="3">Teg-2019</strain>
        <tissue evidence="3">Adductor muscle</tissue>
    </source>
</reference>
<proteinExistence type="predicted"/>
<evidence type="ECO:0000313" key="4">
    <source>
        <dbReference type="Proteomes" id="UP001217089"/>
    </source>
</evidence>
<feature type="compositionally biased region" description="Basic residues" evidence="2">
    <location>
        <begin position="957"/>
        <end position="980"/>
    </location>
</feature>
<feature type="compositionally biased region" description="Low complexity" evidence="2">
    <location>
        <begin position="597"/>
        <end position="612"/>
    </location>
</feature>
<sequence>MDILSTLQNQENTSANTWEQDACFEVLKKLREKKEKECAATVSSVPKAHFNERLSSSTPDPEKVSPEKHHFQLIPERDTTPTTKEQLPTETGVSYTDQWMAGHMFSNINDHSFGHTGTQMPQRAPYVNNNPAFGGTSQLLNFFPSSVTANLGHGHVMNNIAPPGAPQTSYIQPAQNVAPGAPSSNFRQQLGVGRGVAPGPFGNSDTSSQALPSVPFQSIPTLNNIGNANVGGSQLFQTSSEGFVPLSNIYLESHSDTGRVSDIGAFQAFIPRDSLGFSPLGDTPQVYKEQKTDRTNSSGDSRKDHSGSLGERSVCSQGPASTPNSSGYVGLPTPKGNGKTVPNGIPAMQNENGLFQIHAHVEPCKDNIQNKNGGPSELSVHPPQTATNVQPNPMLYQRHNTDIPERDTAVQVPNKVPSVVTVTSSNKTPDASLNSQKGSSGLSQGSNPHVSGSDHTGSDQNNSLRDSNFPISQQQVLLNQQAENGIIGNERLITPMFVQPSPRSVTHVQGNLIPGENTVMQPVFLTYTANGAQIIPMKIADQNVALQGQQLAGYGLSMPLQGIVGQPQASNQKSVNSDRTPRSVSSESEGTKHDSVSEIPNNNPVSPNPWSKVKTDAKLKRVRYLLSELKECGKISKDVEVQRLAKDIEKNLDKVPQLSNTFSLQAEIDLAIQPLRSENSQLRRRLRLLNQQLKDQQIETDKIKEIKAVDLDVLHLQGANSALQKQIADLREDKVRLATEVTELNSNLQKMKIEKNKLLSSFSEKEMEDFRIKQEYLAETQKYRDEAEKHKRLVESSHLKHQAAEQECHILQITLQQRETEITRLQEIVETMKEGMAELLQELEHNKTVDKSWRENNSFGIQKLVKILEGDRPISPSCTTSDQDKTLSNNGENKHIFISQKPQTNLQNQKENLRAHPQRLTKQALADHDKIHSARSMDKAYATSDTEAEMVLETKNKKYKKSPLRRRHSSHSPQTRKHSLKNTNIHHSEDFHPNSGKYVGPSQKQNVEEIFHMLPKHYKPDDKSQQGPNVDKRIGFANNDYENQRQAIEGQSEAEKENDSDEFYYVVQPRQGRSDSRELVFLDQSRYSVTDYFKKYSQQPTNLDKRWHRRSLSQPNRPLKDPENKRAVYSGQISDSVNHRDKHHTRSNSQDTYLTEHDMIERKRKKSNI</sequence>
<feature type="region of interest" description="Disordered" evidence="2">
    <location>
        <begin position="955"/>
        <end position="981"/>
    </location>
</feature>
<evidence type="ECO:0000313" key="3">
    <source>
        <dbReference type="EMBL" id="KAJ8320281.1"/>
    </source>
</evidence>
<gene>
    <name evidence="3" type="ORF">KUTeg_001868</name>
</gene>
<evidence type="ECO:0000256" key="1">
    <source>
        <dbReference type="SAM" id="Coils"/>
    </source>
</evidence>
<organism evidence="3 4">
    <name type="scientific">Tegillarca granosa</name>
    <name type="common">Malaysian cockle</name>
    <name type="synonym">Anadara granosa</name>
    <dbReference type="NCBI Taxonomy" id="220873"/>
    <lineage>
        <taxon>Eukaryota</taxon>
        <taxon>Metazoa</taxon>
        <taxon>Spiralia</taxon>
        <taxon>Lophotrochozoa</taxon>
        <taxon>Mollusca</taxon>
        <taxon>Bivalvia</taxon>
        <taxon>Autobranchia</taxon>
        <taxon>Pteriomorphia</taxon>
        <taxon>Arcoida</taxon>
        <taxon>Arcoidea</taxon>
        <taxon>Arcidae</taxon>
        <taxon>Tegillarca</taxon>
    </lineage>
</organism>
<feature type="compositionally biased region" description="Low complexity" evidence="2">
    <location>
        <begin position="432"/>
        <end position="447"/>
    </location>
</feature>
<feature type="region of interest" description="Disordered" evidence="2">
    <location>
        <begin position="277"/>
        <end position="348"/>
    </location>
</feature>